<dbReference type="EMBL" id="CP141261">
    <property type="protein sequence ID" value="WRL61890.1"/>
    <property type="molecule type" value="Genomic_DNA"/>
</dbReference>
<keyword evidence="2" id="KW-0479">Metal-binding</keyword>
<proteinExistence type="predicted"/>
<dbReference type="InterPro" id="IPR036922">
    <property type="entry name" value="Rieske_2Fe-2S_sf"/>
</dbReference>
<dbReference type="Pfam" id="PF00355">
    <property type="entry name" value="Rieske"/>
    <property type="match status" value="1"/>
</dbReference>
<accession>A0ABZ1ATI3</accession>
<evidence type="ECO:0000256" key="5">
    <source>
        <dbReference type="SAM" id="MobiDB-lite"/>
    </source>
</evidence>
<reference evidence="7 8" key="1">
    <citation type="submission" date="2023-12" db="EMBL/GenBank/DDBJ databases">
        <title>Blastococcus brunescens sp. nov., an actonobacterium isolated from sandstone collected in sahara desert.</title>
        <authorList>
            <person name="Gtari M."/>
            <person name="Ghodhbane F."/>
        </authorList>
    </citation>
    <scope>NUCLEOTIDE SEQUENCE [LARGE SCALE GENOMIC DNA]</scope>
    <source>
        <strain evidence="7 8">BMG 8361</strain>
    </source>
</reference>
<gene>
    <name evidence="7" type="ORF">U6N30_17445</name>
</gene>
<evidence type="ECO:0000313" key="8">
    <source>
        <dbReference type="Proteomes" id="UP001324287"/>
    </source>
</evidence>
<evidence type="ECO:0000256" key="4">
    <source>
        <dbReference type="ARBA" id="ARBA00023014"/>
    </source>
</evidence>
<sequence length="148" mass="15928">MSFERVCSLADVKEPGSLRVELADVDIAVVRFEGDVYAIEDQCSHAEVPLSEGDVEEFKGAPTIECWLHGSCFDLRTGEPTNLPATEPVAVYPVRVEGRTCTSTCRSTTASLPRPATEENECPSWRSATCTSPSGTVTTPRRSSAAST</sequence>
<evidence type="ECO:0000313" key="7">
    <source>
        <dbReference type="EMBL" id="WRL61890.1"/>
    </source>
</evidence>
<feature type="region of interest" description="Disordered" evidence="5">
    <location>
        <begin position="107"/>
        <end position="148"/>
    </location>
</feature>
<dbReference type="Proteomes" id="UP001324287">
    <property type="component" value="Chromosome"/>
</dbReference>
<dbReference type="Gene3D" id="2.102.10.10">
    <property type="entry name" value="Rieske [2Fe-2S] iron-sulphur domain"/>
    <property type="match status" value="1"/>
</dbReference>
<feature type="domain" description="Rieske" evidence="6">
    <location>
        <begin position="4"/>
        <end position="103"/>
    </location>
</feature>
<name>A0ABZ1ATI3_9ACTN</name>
<dbReference type="CDD" id="cd03528">
    <property type="entry name" value="Rieske_RO_ferredoxin"/>
    <property type="match status" value="1"/>
</dbReference>
<organism evidence="7 8">
    <name type="scientific">Blastococcus brunescens</name>
    <dbReference type="NCBI Taxonomy" id="1564165"/>
    <lineage>
        <taxon>Bacteria</taxon>
        <taxon>Bacillati</taxon>
        <taxon>Actinomycetota</taxon>
        <taxon>Actinomycetes</taxon>
        <taxon>Geodermatophilales</taxon>
        <taxon>Geodermatophilaceae</taxon>
        <taxon>Blastococcus</taxon>
    </lineage>
</organism>
<feature type="compositionally biased region" description="Polar residues" evidence="5">
    <location>
        <begin position="126"/>
        <end position="148"/>
    </location>
</feature>
<evidence type="ECO:0000256" key="3">
    <source>
        <dbReference type="ARBA" id="ARBA00023004"/>
    </source>
</evidence>
<evidence type="ECO:0000259" key="6">
    <source>
        <dbReference type="PROSITE" id="PS51296"/>
    </source>
</evidence>
<keyword evidence="3" id="KW-0408">Iron</keyword>
<dbReference type="PROSITE" id="PS51296">
    <property type="entry name" value="RIESKE"/>
    <property type="match status" value="1"/>
</dbReference>
<keyword evidence="4" id="KW-0411">Iron-sulfur</keyword>
<dbReference type="PANTHER" id="PTHR21496">
    <property type="entry name" value="FERREDOXIN-RELATED"/>
    <property type="match status" value="1"/>
</dbReference>
<keyword evidence="8" id="KW-1185">Reference proteome</keyword>
<dbReference type="SUPFAM" id="SSF50022">
    <property type="entry name" value="ISP domain"/>
    <property type="match status" value="1"/>
</dbReference>
<dbReference type="InterPro" id="IPR017941">
    <property type="entry name" value="Rieske_2Fe-2S"/>
</dbReference>
<dbReference type="RefSeq" id="WP_324273249.1">
    <property type="nucleotide sequence ID" value="NZ_CP141261.1"/>
</dbReference>
<dbReference type="PANTHER" id="PTHR21496:SF23">
    <property type="entry name" value="3-PHENYLPROPIONATE_CINNAMIC ACID DIOXYGENASE FERREDOXIN SUBUNIT"/>
    <property type="match status" value="1"/>
</dbReference>
<keyword evidence="1" id="KW-0001">2Fe-2S</keyword>
<evidence type="ECO:0000256" key="1">
    <source>
        <dbReference type="ARBA" id="ARBA00022714"/>
    </source>
</evidence>
<evidence type="ECO:0000256" key="2">
    <source>
        <dbReference type="ARBA" id="ARBA00022723"/>
    </source>
</evidence>
<protein>
    <submittedName>
        <fullName evidence="7">Non-heme iron oxygenase ferredoxin subunit</fullName>
    </submittedName>
</protein>